<feature type="domain" description="NmrA-like" evidence="3">
    <location>
        <begin position="5"/>
        <end position="251"/>
    </location>
</feature>
<evidence type="ECO:0000256" key="1">
    <source>
        <dbReference type="ARBA" id="ARBA00022857"/>
    </source>
</evidence>
<gene>
    <name evidence="4" type="ORF">HII31_10020</name>
</gene>
<dbReference type="CDD" id="cd05259">
    <property type="entry name" value="PCBER_SDR_a"/>
    <property type="match status" value="1"/>
</dbReference>
<dbReference type="Gene3D" id="3.40.50.720">
    <property type="entry name" value="NAD(P)-binding Rossmann-like Domain"/>
    <property type="match status" value="1"/>
</dbReference>
<dbReference type="SUPFAM" id="SSF51735">
    <property type="entry name" value="NAD(P)-binding Rossmann-fold domains"/>
    <property type="match status" value="1"/>
</dbReference>
<dbReference type="Pfam" id="PF05368">
    <property type="entry name" value="NmrA"/>
    <property type="match status" value="1"/>
</dbReference>
<comment type="caution">
    <text evidence="4">The sequence shown here is derived from an EMBL/GenBank/DDBJ whole genome shotgun (WGS) entry which is preliminary data.</text>
</comment>
<name>A0A8H6RC36_9PEZI</name>
<reference evidence="4" key="1">
    <citation type="submission" date="2020-04" db="EMBL/GenBank/DDBJ databases">
        <title>Draft genome resource of the tomato pathogen Pseudocercospora fuligena.</title>
        <authorList>
            <person name="Zaccaron A."/>
        </authorList>
    </citation>
    <scope>NUCLEOTIDE SEQUENCE</scope>
    <source>
        <strain evidence="4">PF001</strain>
    </source>
</reference>
<evidence type="ECO:0000313" key="5">
    <source>
        <dbReference type="Proteomes" id="UP000660729"/>
    </source>
</evidence>
<protein>
    <submittedName>
        <fullName evidence="4">Phenylcoumaran benzylic ether reductase Pyrc5</fullName>
    </submittedName>
</protein>
<proteinExistence type="predicted"/>
<dbReference type="AlphaFoldDB" id="A0A8H6RC36"/>
<dbReference type="PANTHER" id="PTHR47706:SF9">
    <property type="entry name" value="NMRA-LIKE DOMAIN-CONTAINING PROTEIN-RELATED"/>
    <property type="match status" value="1"/>
</dbReference>
<evidence type="ECO:0000313" key="4">
    <source>
        <dbReference type="EMBL" id="KAF7188358.1"/>
    </source>
</evidence>
<dbReference type="EMBL" id="JABCIY010000209">
    <property type="protein sequence ID" value="KAF7188358.1"/>
    <property type="molecule type" value="Genomic_DNA"/>
</dbReference>
<evidence type="ECO:0000256" key="2">
    <source>
        <dbReference type="ARBA" id="ARBA00023002"/>
    </source>
</evidence>
<organism evidence="4 5">
    <name type="scientific">Pseudocercospora fuligena</name>
    <dbReference type="NCBI Taxonomy" id="685502"/>
    <lineage>
        <taxon>Eukaryota</taxon>
        <taxon>Fungi</taxon>
        <taxon>Dikarya</taxon>
        <taxon>Ascomycota</taxon>
        <taxon>Pezizomycotina</taxon>
        <taxon>Dothideomycetes</taxon>
        <taxon>Dothideomycetidae</taxon>
        <taxon>Mycosphaerellales</taxon>
        <taxon>Mycosphaerellaceae</taxon>
        <taxon>Pseudocercospora</taxon>
    </lineage>
</organism>
<dbReference type="GO" id="GO:0016491">
    <property type="term" value="F:oxidoreductase activity"/>
    <property type="evidence" value="ECO:0007669"/>
    <property type="project" value="UniProtKB-KW"/>
</dbReference>
<dbReference type="PANTHER" id="PTHR47706">
    <property type="entry name" value="NMRA-LIKE FAMILY PROTEIN"/>
    <property type="match status" value="1"/>
</dbReference>
<keyword evidence="2" id="KW-0560">Oxidoreductase</keyword>
<dbReference type="Proteomes" id="UP000660729">
    <property type="component" value="Unassembled WGS sequence"/>
</dbReference>
<dbReference type="OrthoDB" id="9974981at2759"/>
<dbReference type="InterPro" id="IPR036291">
    <property type="entry name" value="NAD(P)-bd_dom_sf"/>
</dbReference>
<dbReference type="InterPro" id="IPR051609">
    <property type="entry name" value="NmrA/Isoflavone_reductase-like"/>
</dbReference>
<dbReference type="InterPro" id="IPR008030">
    <property type="entry name" value="NmrA-like"/>
</dbReference>
<keyword evidence="5" id="KW-1185">Reference proteome</keyword>
<accession>A0A8H6RC36</accession>
<keyword evidence="1" id="KW-0521">NADP</keyword>
<evidence type="ECO:0000259" key="3">
    <source>
        <dbReference type="Pfam" id="PF05368"/>
    </source>
</evidence>
<dbReference type="InterPro" id="IPR045312">
    <property type="entry name" value="PCBER-like"/>
</dbReference>
<sequence>MASFKKITVYGAGGDNIGRYILDALLADPSYEVAVLSRKSSKSKYPSAVNDLRVSDNLPHDELVNALRGQDVVISAVGFDNGALETQFGVIDAAIEAGVKRFLPSEYGFDNAGPKASWLSPVFKIKNDVAQYLDKKAAENANFSWTAVATSIWLEWALPLNFLGMSCIAILFSKITETNMTTDIDPKAHTVAYWDNGTHKPAHTTLSYAAQGVLECLKHPKETKNKRIFMQAFAASQREIVAELEKQQGVKYTELSPIDGTIAVQNAHQSWEASLHKDQIARIQTVKAQILVKEYGTDFVEAGKKPLLETFVDMPKVTLQDVVKTVVGKVK</sequence>